<evidence type="ECO:0000256" key="1">
    <source>
        <dbReference type="SAM" id="SignalP"/>
    </source>
</evidence>
<evidence type="ECO:0000313" key="4">
    <source>
        <dbReference type="Proteomes" id="UP000183994"/>
    </source>
</evidence>
<dbReference type="InterPro" id="IPR004864">
    <property type="entry name" value="LEA_2"/>
</dbReference>
<dbReference type="Proteomes" id="UP000183994">
    <property type="component" value="Unassembled WGS sequence"/>
</dbReference>
<keyword evidence="4" id="KW-1185">Reference proteome</keyword>
<dbReference type="SUPFAM" id="SSF117070">
    <property type="entry name" value="LEA14-like"/>
    <property type="match status" value="1"/>
</dbReference>
<reference evidence="4" key="1">
    <citation type="submission" date="2016-11" db="EMBL/GenBank/DDBJ databases">
        <authorList>
            <person name="Varghese N."/>
            <person name="Submissions S."/>
        </authorList>
    </citation>
    <scope>NUCLEOTIDE SEQUENCE [LARGE SCALE GENOMIC DNA]</scope>
    <source>
        <strain evidence="4">DSM 16219</strain>
    </source>
</reference>
<feature type="signal peptide" evidence="1">
    <location>
        <begin position="1"/>
        <end position="23"/>
    </location>
</feature>
<sequence>MKKLTWFLILFMFLGLASSYAMAPKPSASNFKDPVVSLELFEVPQYDGFWYYSNKVEPTKGKADNRGAPLPMSFLLAIENPNPYPVTLEGLKFTVNVDGFDLVTVNNDDMYIIPAESTDHVRVTTMITARSALLSLMVTGGFKLQEQGMSPWEALEKWWTGLAGYTQPLSLKGGTAEISAGDVSKVLAFELTSS</sequence>
<dbReference type="AlphaFoldDB" id="A0A1M6FKG9"/>
<organism evidence="3 4">
    <name type="scientific">Desulfatibacillum alkenivorans DSM 16219</name>
    <dbReference type="NCBI Taxonomy" id="1121393"/>
    <lineage>
        <taxon>Bacteria</taxon>
        <taxon>Pseudomonadati</taxon>
        <taxon>Thermodesulfobacteriota</taxon>
        <taxon>Desulfobacteria</taxon>
        <taxon>Desulfobacterales</taxon>
        <taxon>Desulfatibacillaceae</taxon>
        <taxon>Desulfatibacillum</taxon>
    </lineage>
</organism>
<evidence type="ECO:0000313" key="3">
    <source>
        <dbReference type="EMBL" id="SHI98208.1"/>
    </source>
</evidence>
<accession>A0A1M6FKG9</accession>
<dbReference type="Pfam" id="PF03168">
    <property type="entry name" value="LEA_2"/>
    <property type="match status" value="1"/>
</dbReference>
<dbReference type="OrthoDB" id="5416857at2"/>
<dbReference type="Gene3D" id="2.60.40.1820">
    <property type="match status" value="1"/>
</dbReference>
<feature type="domain" description="Late embryogenesis abundant protein LEA-2 subgroup" evidence="2">
    <location>
        <begin position="76"/>
        <end position="132"/>
    </location>
</feature>
<name>A0A1M6FKG9_9BACT</name>
<dbReference type="EMBL" id="FQZU01000003">
    <property type="protein sequence ID" value="SHI98208.1"/>
    <property type="molecule type" value="Genomic_DNA"/>
</dbReference>
<protein>
    <submittedName>
        <fullName evidence="3">Late embryogenesis abundant protein</fullName>
    </submittedName>
</protein>
<proteinExistence type="predicted"/>
<evidence type="ECO:0000259" key="2">
    <source>
        <dbReference type="Pfam" id="PF03168"/>
    </source>
</evidence>
<dbReference type="STRING" id="1121393.SAMN02745216_00847"/>
<gene>
    <name evidence="3" type="ORF">SAMN02745216_00847</name>
</gene>
<feature type="chain" id="PRO_5012612822" evidence="1">
    <location>
        <begin position="24"/>
        <end position="194"/>
    </location>
</feature>
<keyword evidence="1" id="KW-0732">Signal</keyword>